<reference evidence="2 3" key="1">
    <citation type="submission" date="2018-05" db="EMBL/GenBank/DDBJ databases">
        <title>Brachybacterium sp. M1HQ-2T, whole genome shotgun sequence.</title>
        <authorList>
            <person name="Tuo L."/>
        </authorList>
    </citation>
    <scope>NUCLEOTIDE SEQUENCE [LARGE SCALE GENOMIC DNA]</scope>
    <source>
        <strain evidence="2 3">M1HQ-2</strain>
    </source>
</reference>
<gene>
    <name evidence="2" type="ORF">DEO23_10130</name>
</gene>
<feature type="transmembrane region" description="Helical" evidence="1">
    <location>
        <begin position="221"/>
        <end position="245"/>
    </location>
</feature>
<feature type="transmembrane region" description="Helical" evidence="1">
    <location>
        <begin position="315"/>
        <end position="336"/>
    </location>
</feature>
<feature type="transmembrane region" description="Helical" evidence="1">
    <location>
        <begin position="348"/>
        <end position="371"/>
    </location>
</feature>
<evidence type="ECO:0000313" key="2">
    <source>
        <dbReference type="EMBL" id="PWH06154.1"/>
    </source>
</evidence>
<evidence type="ECO:0000313" key="3">
    <source>
        <dbReference type="Proteomes" id="UP000245590"/>
    </source>
</evidence>
<sequence length="834" mass="86507">MTPAEVLAKLSAVGLESPLRSLAVGGIAYVGGLLMSGLAIILAVAALALSLSGGADSAVESELDSSGVDTEGTLNSIAAFLRAPFQLVAMAMFGSLGTHATIEGATFDAAIRFLPVPVTVVMLLLAFFGGRRIQRGRDTGLLGIWTSAVITGFATALVTVLLALILAQPIPITDGYGLRVHASGFDTFFGAFVLITLALGLGRTSRRSRPAWWPVVGDLPAAFKLAVVHAIVISVAVGALLVVVGSIRQLLDGENPTVLATILLLPLLGGQLLGGLTGLPLLSSLTAKAGLPELAYEFVPEGIPTFRETVFSLPWYVWLLTLLLGLVVLVVVSLPWHHGRRIVPGNIIALAISWVALPFAYLLSGVVLLVISRLSMSFRVEADFFGSQQGTGSFGLAGWTPALALLAGIVVELLSRFVAPFLVPALPRRSLSWFRRPLAAPAATAATPAGTSASAPGAAPAGAMAAGAASAGAAATAPVGGFGPSSGAQRRPLSRRARRTVIGVVAGVGGLCVVIAGAVIAYAVVSRTVYAPDKSVDAYLSALEDGDASGAVELAPPNVPTAQQKLLTDDIAGAADTRISGHEITGSDRQEDGSVLVTADITQDGVTSEQTYTVEKHGRTGVVFPAWRLGAVEYPSVALSVPEGAGTVLVNDTELDVSDLDVSEGFAMLSVLPGTYEFSLPSTSEFISATPSDVSVPVDPMSSEELYAAPTYELSEAGTKEVQSQVNADLDECAKSTDPEPEGCPMSAYVYEPVEDSGSWSIDEYPTVTVDQDGESWSFDTGFDGAGSATYSYKEKPFMDGDKATSETEEASISLYGTVGIDDEGKIQLEYSTW</sequence>
<organism evidence="2 3">
    <name type="scientific">Brachybacterium endophyticum</name>
    <dbReference type="NCBI Taxonomy" id="2182385"/>
    <lineage>
        <taxon>Bacteria</taxon>
        <taxon>Bacillati</taxon>
        <taxon>Actinomycetota</taxon>
        <taxon>Actinomycetes</taxon>
        <taxon>Micrococcales</taxon>
        <taxon>Dermabacteraceae</taxon>
        <taxon>Brachybacterium</taxon>
    </lineage>
</organism>
<protein>
    <submittedName>
        <fullName evidence="2">Uncharacterized protein</fullName>
    </submittedName>
</protein>
<dbReference type="Proteomes" id="UP000245590">
    <property type="component" value="Unassembled WGS sequence"/>
</dbReference>
<keyword evidence="1" id="KW-1133">Transmembrane helix</keyword>
<keyword evidence="1" id="KW-0472">Membrane</keyword>
<feature type="transmembrane region" description="Helical" evidence="1">
    <location>
        <begin position="500"/>
        <end position="525"/>
    </location>
</feature>
<feature type="transmembrane region" description="Helical" evidence="1">
    <location>
        <begin position="73"/>
        <end position="97"/>
    </location>
</feature>
<evidence type="ECO:0000256" key="1">
    <source>
        <dbReference type="SAM" id="Phobius"/>
    </source>
</evidence>
<feature type="transmembrane region" description="Helical" evidence="1">
    <location>
        <begin position="109"/>
        <end position="130"/>
    </location>
</feature>
<name>A0A2U2RK46_9MICO</name>
<accession>A0A2U2RK46</accession>
<dbReference type="AlphaFoldDB" id="A0A2U2RK46"/>
<feature type="transmembrane region" description="Helical" evidence="1">
    <location>
        <begin position="257"/>
        <end position="282"/>
    </location>
</feature>
<dbReference type="EMBL" id="QFKX01000003">
    <property type="protein sequence ID" value="PWH06154.1"/>
    <property type="molecule type" value="Genomic_DNA"/>
</dbReference>
<keyword evidence="1" id="KW-0812">Transmembrane</keyword>
<proteinExistence type="predicted"/>
<feature type="transmembrane region" description="Helical" evidence="1">
    <location>
        <begin position="27"/>
        <end position="53"/>
    </location>
</feature>
<comment type="caution">
    <text evidence="2">The sequence shown here is derived from an EMBL/GenBank/DDBJ whole genome shotgun (WGS) entry which is preliminary data.</text>
</comment>
<feature type="transmembrane region" description="Helical" evidence="1">
    <location>
        <begin position="402"/>
        <end position="426"/>
    </location>
</feature>
<feature type="transmembrane region" description="Helical" evidence="1">
    <location>
        <begin position="178"/>
        <end position="201"/>
    </location>
</feature>
<keyword evidence="3" id="KW-1185">Reference proteome</keyword>
<feature type="transmembrane region" description="Helical" evidence="1">
    <location>
        <begin position="142"/>
        <end position="166"/>
    </location>
</feature>